<dbReference type="SUPFAM" id="SSF82171">
    <property type="entry name" value="DPP6 N-terminal domain-like"/>
    <property type="match status" value="1"/>
</dbReference>
<evidence type="ECO:0000313" key="5">
    <source>
        <dbReference type="Proteomes" id="UP000231501"/>
    </source>
</evidence>
<comment type="caution">
    <text evidence="4">The sequence shown here is derived from an EMBL/GenBank/DDBJ whole genome shotgun (WGS) entry which is preliminary data.</text>
</comment>
<feature type="signal peptide" evidence="2">
    <location>
        <begin position="1"/>
        <end position="45"/>
    </location>
</feature>
<dbReference type="PANTHER" id="PTHR42776">
    <property type="entry name" value="SERINE PEPTIDASE S9 FAMILY MEMBER"/>
    <property type="match status" value="1"/>
</dbReference>
<keyword evidence="2" id="KW-0732">Signal</keyword>
<feature type="chain" id="PRO_5013546803" description="Peptidase S9 prolyl oligopeptidase catalytic domain-containing protein" evidence="2">
    <location>
        <begin position="46"/>
        <end position="715"/>
    </location>
</feature>
<dbReference type="GO" id="GO:0006508">
    <property type="term" value="P:proteolysis"/>
    <property type="evidence" value="ECO:0007669"/>
    <property type="project" value="InterPro"/>
</dbReference>
<sequence>MCGHEPHHSCFRERGMNPLRAGRLTAWASLCALAALGLMATPALSAPAAPTTPTMTTTTPAAAPVGGPPPIADFFRDPQVRRPKLSPDGRAVALLVSNSQSERSALAVIEPDQGNRITLVASFTDSDIAFFDWVGNDRLVYTSGKDEAGKRRAENSAGLWTVRRDGSERRQLILTRYAQESRLETRIITRALPYDWFLYAVPDDDSGEVVVGYGRFDARWDLKSVQLARLNIETQQRRTLEAKSPPNVVHWELDPGGEPWALQTREENREALYFKTDDGAWTLAQAGDWVESPTAEPLASDGRGLRLVVAGTPAGTQALYRIDPRTLKQEDEPLVSVQGYDFLGEAVFDAESRRLLGLHYENDAPATHWFDPTLKQMQAEIDGALPGRINRLACRRCLKTGRVMVTSMSDTQPPEYFLYDHATRKLQAFGAARPWIRASEMARVDLSRVRARDGLEFPVMVTRPRGQAAGPRPAVMLVHGGPFVRGTSWGWNALPQFLASRGYVVIEPEFRGSSGYGDRLFRAGWRQWGEGMIDDLSDALAWSVKQGWVDPKRVCIAGASYGGYASMMALIKDPGQYRCGVSWAGVTDLDYLFSLDWSDASDASRRFGMTAMIGDRVKEAERLRRTSPLRRAADLKAPVLIAHGIEDRRVPIDHATDFRRALERAGHKEVEYVTYDGEGHGWRMLATDVDFFGRMERFLAKHLAAREPAATTGAQ</sequence>
<dbReference type="SUPFAM" id="SSF53474">
    <property type="entry name" value="alpha/beta-Hydrolases"/>
    <property type="match status" value="1"/>
</dbReference>
<accession>A0A2G9CB57</accession>
<feature type="domain" description="Peptidase S9 prolyl oligopeptidase catalytic" evidence="3">
    <location>
        <begin position="494"/>
        <end position="704"/>
    </location>
</feature>
<keyword evidence="1" id="KW-0378">Hydrolase</keyword>
<evidence type="ECO:0000259" key="3">
    <source>
        <dbReference type="Pfam" id="PF00326"/>
    </source>
</evidence>
<dbReference type="InterPro" id="IPR001375">
    <property type="entry name" value="Peptidase_S9_cat"/>
</dbReference>
<evidence type="ECO:0000256" key="2">
    <source>
        <dbReference type="SAM" id="SignalP"/>
    </source>
</evidence>
<evidence type="ECO:0000313" key="4">
    <source>
        <dbReference type="EMBL" id="PIM53668.1"/>
    </source>
</evidence>
<dbReference type="Pfam" id="PF00326">
    <property type="entry name" value="Peptidase_S9"/>
    <property type="match status" value="1"/>
</dbReference>
<dbReference type="PANTHER" id="PTHR42776:SF27">
    <property type="entry name" value="DIPEPTIDYL PEPTIDASE FAMILY MEMBER 6"/>
    <property type="match status" value="1"/>
</dbReference>
<proteinExistence type="predicted"/>
<reference evidence="4 5" key="1">
    <citation type="submission" date="2017-11" db="EMBL/GenBank/DDBJ databases">
        <title>Draft genome sequence of Mitsuaria sp. HWN-4.</title>
        <authorList>
            <person name="Gundlapally S.R."/>
        </authorList>
    </citation>
    <scope>NUCLEOTIDE SEQUENCE [LARGE SCALE GENOMIC DNA]</scope>
    <source>
        <strain evidence="4 5">HWN-4</strain>
    </source>
</reference>
<name>A0A2G9CB57_9BURK</name>
<dbReference type="InterPro" id="IPR029058">
    <property type="entry name" value="AB_hydrolase_fold"/>
</dbReference>
<dbReference type="InterPro" id="IPR011042">
    <property type="entry name" value="6-blade_b-propeller_TolB-like"/>
</dbReference>
<dbReference type="Gene3D" id="2.120.10.30">
    <property type="entry name" value="TolB, C-terminal domain"/>
    <property type="match status" value="1"/>
</dbReference>
<evidence type="ECO:0000256" key="1">
    <source>
        <dbReference type="ARBA" id="ARBA00022801"/>
    </source>
</evidence>
<dbReference type="EMBL" id="PEOG01000018">
    <property type="protein sequence ID" value="PIM53668.1"/>
    <property type="molecule type" value="Genomic_DNA"/>
</dbReference>
<dbReference type="Proteomes" id="UP000231501">
    <property type="component" value="Unassembled WGS sequence"/>
</dbReference>
<gene>
    <name evidence="4" type="ORF">CS062_08675</name>
</gene>
<dbReference type="GO" id="GO:0004252">
    <property type="term" value="F:serine-type endopeptidase activity"/>
    <property type="evidence" value="ECO:0007669"/>
    <property type="project" value="TreeGrafter"/>
</dbReference>
<dbReference type="Gene3D" id="3.40.50.1820">
    <property type="entry name" value="alpha/beta hydrolase"/>
    <property type="match status" value="1"/>
</dbReference>
<keyword evidence="5" id="KW-1185">Reference proteome</keyword>
<dbReference type="AlphaFoldDB" id="A0A2G9CB57"/>
<protein>
    <recommendedName>
        <fullName evidence="3">Peptidase S9 prolyl oligopeptidase catalytic domain-containing protein</fullName>
    </recommendedName>
</protein>
<organism evidence="4 5">
    <name type="scientific">Roseateles chitinivorans</name>
    <dbReference type="NCBI Taxonomy" id="2917965"/>
    <lineage>
        <taxon>Bacteria</taxon>
        <taxon>Pseudomonadati</taxon>
        <taxon>Pseudomonadota</taxon>
        <taxon>Betaproteobacteria</taxon>
        <taxon>Burkholderiales</taxon>
        <taxon>Sphaerotilaceae</taxon>
        <taxon>Roseateles</taxon>
    </lineage>
</organism>